<evidence type="ECO:0000259" key="1">
    <source>
        <dbReference type="Pfam" id="PF10137"/>
    </source>
</evidence>
<evidence type="ECO:0000313" key="2">
    <source>
        <dbReference type="EMBL" id="GEB17437.1"/>
    </source>
</evidence>
<dbReference type="Proteomes" id="UP000317715">
    <property type="component" value="Unassembled WGS sequence"/>
</dbReference>
<dbReference type="AlphaFoldDB" id="A0A4Y3N890"/>
<organism evidence="2 3">
    <name type="scientific">Paenarthrobacter aurescens</name>
    <name type="common">Arthrobacter aurescens</name>
    <dbReference type="NCBI Taxonomy" id="43663"/>
    <lineage>
        <taxon>Bacteria</taxon>
        <taxon>Bacillati</taxon>
        <taxon>Actinomycetota</taxon>
        <taxon>Actinomycetes</taxon>
        <taxon>Micrococcales</taxon>
        <taxon>Micrococcaceae</taxon>
        <taxon>Paenarthrobacter</taxon>
    </lineage>
</organism>
<dbReference type="Pfam" id="PF10137">
    <property type="entry name" value="CAP12-PCTIR_TIR"/>
    <property type="match status" value="1"/>
</dbReference>
<accession>A0A4Y3N890</accession>
<comment type="caution">
    <text evidence="2">The sequence shown here is derived from an EMBL/GenBank/DDBJ whole genome shotgun (WGS) entry which is preliminary data.</text>
</comment>
<keyword evidence="3" id="KW-1185">Reference proteome</keyword>
<dbReference type="GO" id="GO:0050135">
    <property type="term" value="F:NADP+ nucleosidase activity"/>
    <property type="evidence" value="ECO:0007669"/>
    <property type="project" value="InterPro"/>
</dbReference>
<reference evidence="2 3" key="1">
    <citation type="submission" date="2019-06" db="EMBL/GenBank/DDBJ databases">
        <title>Whole genome shotgun sequence of Paenarthrobacter aurescens NBRC 12136.</title>
        <authorList>
            <person name="Hosoyama A."/>
            <person name="Uohara A."/>
            <person name="Ohji S."/>
            <person name="Ichikawa N."/>
        </authorList>
    </citation>
    <scope>NUCLEOTIDE SEQUENCE [LARGE SCALE GENOMIC DNA]</scope>
    <source>
        <strain evidence="2 3">NBRC 12136</strain>
    </source>
</reference>
<evidence type="ECO:0000313" key="3">
    <source>
        <dbReference type="Proteomes" id="UP000317715"/>
    </source>
</evidence>
<protein>
    <recommendedName>
        <fullName evidence="1">CD-NTase-associated protein 12/Pycsar effector protein TIR domain-containing protein</fullName>
    </recommendedName>
</protein>
<dbReference type="EMBL" id="BJMD01000001">
    <property type="protein sequence ID" value="GEB17437.1"/>
    <property type="molecule type" value="Genomic_DNA"/>
</dbReference>
<sequence>MVHGRDLALRDQLIGFLRYIDTSPIGWTEARFKTGRPSPTTLEIVTTGLKLAQAVIVLFSPDDEAKLKDEYLAPHDGPDERQLTGQPRQNVLLEAGMAWAIAPERTVMVRAGHPRHISDIDGINWINLNNDFDSRRSLVDALINAEVDVNDRLDLLHPASGRFDSKAKHPQINFVWAFSWQKNMGRLVYRGIQPITDIRVRYHAHGANHPIEQERLEPGESISLPHFIREKLGDDVEEDVWISWSDSSGQVQYDSVRGTV</sequence>
<name>A0A4Y3N890_PAEAU</name>
<gene>
    <name evidence="2" type="ORF">AAU01_01920</name>
</gene>
<proteinExistence type="predicted"/>
<dbReference type="InterPro" id="IPR019302">
    <property type="entry name" value="CAP12/PCTIR_TIR_dom"/>
</dbReference>
<feature type="domain" description="CD-NTase-associated protein 12/Pycsar effector protein TIR" evidence="1">
    <location>
        <begin position="2"/>
        <end position="129"/>
    </location>
</feature>